<organism evidence="6 7">
    <name type="scientific">Salinispora tropica (strain ATCC BAA-916 / DSM 44818 / JCM 13857 / NBRC 105044 / CNB-440)</name>
    <dbReference type="NCBI Taxonomy" id="369723"/>
    <lineage>
        <taxon>Bacteria</taxon>
        <taxon>Bacillati</taxon>
        <taxon>Actinomycetota</taxon>
        <taxon>Actinomycetes</taxon>
        <taxon>Micromonosporales</taxon>
        <taxon>Micromonosporaceae</taxon>
        <taxon>Salinispora</taxon>
    </lineage>
</organism>
<dbReference type="RefSeq" id="WP_012013936.1">
    <property type="nucleotide sequence ID" value="NC_009380.1"/>
</dbReference>
<accession>A4X8F5</accession>
<comment type="similarity">
    <text evidence="1">Belongs to the peptidase S33 family.</text>
</comment>
<keyword evidence="7" id="KW-1185">Reference proteome</keyword>
<feature type="active site" description="Nucleophile" evidence="4">
    <location>
        <position position="175"/>
    </location>
</feature>
<evidence type="ECO:0000313" key="7">
    <source>
        <dbReference type="Proteomes" id="UP000000235"/>
    </source>
</evidence>
<dbReference type="PANTHER" id="PTHR21661">
    <property type="entry name" value="EPOXIDE HYDROLASE 1-RELATED"/>
    <property type="match status" value="1"/>
</dbReference>
<dbReference type="GO" id="GO:0004301">
    <property type="term" value="F:epoxide hydrolase activity"/>
    <property type="evidence" value="ECO:0007669"/>
    <property type="project" value="TreeGrafter"/>
</dbReference>
<proteinExistence type="inferred from homology"/>
<keyword evidence="3 6" id="KW-0378">Hydrolase</keyword>
<evidence type="ECO:0000256" key="3">
    <source>
        <dbReference type="ARBA" id="ARBA00022801"/>
    </source>
</evidence>
<dbReference type="InterPro" id="IPR000639">
    <property type="entry name" value="Epox_hydrolase-like"/>
</dbReference>
<dbReference type="AlphaFoldDB" id="A4X8F5"/>
<evidence type="ECO:0000256" key="2">
    <source>
        <dbReference type="ARBA" id="ARBA00022797"/>
    </source>
</evidence>
<gene>
    <name evidence="6" type="ordered locus">Strop_2711</name>
</gene>
<evidence type="ECO:0000256" key="4">
    <source>
        <dbReference type="PIRSR" id="PIRSR001112-1"/>
    </source>
</evidence>
<dbReference type="InterPro" id="IPR010497">
    <property type="entry name" value="Epoxide_hydro_N"/>
</dbReference>
<dbReference type="HOGENOM" id="CLU_019414_0_1_11"/>
<feature type="active site" description="Proton acceptor" evidence="4">
    <location>
        <position position="363"/>
    </location>
</feature>
<dbReference type="eggNOG" id="COG0596">
    <property type="taxonomic scope" value="Bacteria"/>
</dbReference>
<dbReference type="STRING" id="369723.Strop_2711"/>
<dbReference type="Pfam" id="PF06441">
    <property type="entry name" value="EHN"/>
    <property type="match status" value="1"/>
</dbReference>
<keyword evidence="2" id="KW-0058">Aromatic hydrocarbons catabolism</keyword>
<dbReference type="KEGG" id="stp:Strop_2711"/>
<dbReference type="PRINTS" id="PR00412">
    <property type="entry name" value="EPOXHYDRLASE"/>
</dbReference>
<reference evidence="7" key="1">
    <citation type="journal article" date="2007" name="Proc. Natl. Acad. Sci. U.S.A.">
        <title>Genome sequencing reveals complex secondary metabolome in the marine actinomycete Salinispora tropica.</title>
        <authorList>
            <person name="Udwary D.W."/>
            <person name="Zeigler L."/>
            <person name="Asolkar R.N."/>
            <person name="Singan V."/>
            <person name="Lapidus A."/>
            <person name="Fenical W."/>
            <person name="Jensen P.R."/>
            <person name="Moore B.S."/>
        </authorList>
    </citation>
    <scope>NUCLEOTIDE SEQUENCE [LARGE SCALE GENOMIC DNA]</scope>
    <source>
        <strain evidence="7">ATCC BAA-916 / DSM 44818 / CNB-440</strain>
    </source>
</reference>
<dbReference type="EMBL" id="CP000667">
    <property type="protein sequence ID" value="ABP55155.1"/>
    <property type="molecule type" value="Genomic_DNA"/>
</dbReference>
<dbReference type="SUPFAM" id="SSF53474">
    <property type="entry name" value="alpha/beta-Hydrolases"/>
    <property type="match status" value="1"/>
</dbReference>
<name>A4X8F5_SALTO</name>
<dbReference type="PIRSF" id="PIRSF001112">
    <property type="entry name" value="Epoxide_hydrolase"/>
    <property type="match status" value="1"/>
</dbReference>
<dbReference type="Proteomes" id="UP000000235">
    <property type="component" value="Chromosome"/>
</dbReference>
<evidence type="ECO:0000313" key="6">
    <source>
        <dbReference type="EMBL" id="ABP55155.1"/>
    </source>
</evidence>
<dbReference type="InterPro" id="IPR029058">
    <property type="entry name" value="AB_hydrolase_fold"/>
</dbReference>
<dbReference type="PANTHER" id="PTHR21661:SF35">
    <property type="entry name" value="EPOXIDE HYDROLASE"/>
    <property type="match status" value="1"/>
</dbReference>
<evidence type="ECO:0000259" key="5">
    <source>
        <dbReference type="Pfam" id="PF06441"/>
    </source>
</evidence>
<feature type="domain" description="Epoxide hydrolase N-terminal" evidence="5">
    <location>
        <begin position="1"/>
        <end position="106"/>
    </location>
</feature>
<evidence type="ECO:0000256" key="1">
    <source>
        <dbReference type="ARBA" id="ARBA00010088"/>
    </source>
</evidence>
<dbReference type="Gene3D" id="3.40.50.1820">
    <property type="entry name" value="alpha/beta hydrolase"/>
    <property type="match status" value="1"/>
</dbReference>
<protein>
    <submittedName>
        <fullName evidence="6">Epoxide hydrolase domain protein</fullName>
    </submittedName>
</protein>
<dbReference type="InterPro" id="IPR016292">
    <property type="entry name" value="Epoxide_hydrolase"/>
</dbReference>
<dbReference type="PATRIC" id="fig|369723.5.peg.2791"/>
<dbReference type="GO" id="GO:0097176">
    <property type="term" value="P:epoxide metabolic process"/>
    <property type="evidence" value="ECO:0007669"/>
    <property type="project" value="TreeGrafter"/>
</dbReference>
<feature type="active site" description="Proton donor" evidence="4">
    <location>
        <position position="304"/>
    </location>
</feature>
<sequence length="385" mass="43718">MRPFRIHVPQADLDDLSRRLAATRWPTELPGIGWERGVPLDYLRDLADYWRNRYDWRAAERWLNDFPQFITEIDGTDVHFVHVRSAEPNATPLILTHGWPGSFVEFLNLIGPLTDPVAHGGDSAEACHVVVPSIPGYGFSGPTRETGWDTRRVARAWAELMRRLGYDRYVAQGGDWGMPISMELGLADPEHVAGVHVNMFVTFPPEDSTLIAGLDEADRARLEFAQTFEQEGAGWRKLQSSRPQTLSYALTDSPVGQLAWIVEKFWEWTDSTKAPEDAVDRDRLLTNVMIYWLTGTAGSSAQLYYESQRLDADFIRTWAGPWQLAMPVGVAVFPADAVRPVRRWAERILPTLSRWTEFDRGGHFAALEQPALLVDDIRHFIRPLP</sequence>